<organism evidence="2 3">
    <name type="scientific">Cochliobolus sativus</name>
    <name type="common">Common root rot and spot blotch fungus</name>
    <name type="synonym">Bipolaris sorokiniana</name>
    <dbReference type="NCBI Taxonomy" id="45130"/>
    <lineage>
        <taxon>Eukaryota</taxon>
        <taxon>Fungi</taxon>
        <taxon>Dikarya</taxon>
        <taxon>Ascomycota</taxon>
        <taxon>Pezizomycotina</taxon>
        <taxon>Dothideomycetes</taxon>
        <taxon>Pleosporomycetidae</taxon>
        <taxon>Pleosporales</taxon>
        <taxon>Pleosporineae</taxon>
        <taxon>Pleosporaceae</taxon>
        <taxon>Bipolaris</taxon>
    </lineage>
</organism>
<evidence type="ECO:0000256" key="1">
    <source>
        <dbReference type="SAM" id="MobiDB-lite"/>
    </source>
</evidence>
<protein>
    <submittedName>
        <fullName evidence="2">Uncharacterized protein</fullName>
    </submittedName>
</protein>
<gene>
    <name evidence="2" type="ORF">GGP41_000681</name>
</gene>
<name>A0A8H5ZQE5_COCSA</name>
<accession>A0A8H5ZQE5</accession>
<dbReference type="AlphaFoldDB" id="A0A8H5ZQE5"/>
<dbReference type="EMBL" id="WNKQ01000004">
    <property type="protein sequence ID" value="KAF5851968.1"/>
    <property type="molecule type" value="Genomic_DNA"/>
</dbReference>
<reference evidence="2" key="1">
    <citation type="submission" date="2019-11" db="EMBL/GenBank/DDBJ databases">
        <title>Bipolaris sorokiniana Genome sequencing.</title>
        <authorList>
            <person name="Wang H."/>
        </authorList>
    </citation>
    <scope>NUCLEOTIDE SEQUENCE</scope>
</reference>
<feature type="compositionally biased region" description="Acidic residues" evidence="1">
    <location>
        <begin position="77"/>
        <end position="88"/>
    </location>
</feature>
<evidence type="ECO:0000313" key="2">
    <source>
        <dbReference type="EMBL" id="KAF5851968.1"/>
    </source>
</evidence>
<proteinExistence type="predicted"/>
<comment type="caution">
    <text evidence="2">The sequence shown here is derived from an EMBL/GenBank/DDBJ whole genome shotgun (WGS) entry which is preliminary data.</text>
</comment>
<sequence>MLENCSDSGSSRASCLSETTIVLALSPDPQEIYADGDTNHDQDEDGGGSILGPGITHEESTPDGIQRTTNSPIPSDAESDQEEIDRRV</sequence>
<dbReference type="Proteomes" id="UP000624244">
    <property type="component" value="Unassembled WGS sequence"/>
</dbReference>
<evidence type="ECO:0000313" key="3">
    <source>
        <dbReference type="Proteomes" id="UP000624244"/>
    </source>
</evidence>
<feature type="region of interest" description="Disordered" evidence="1">
    <location>
        <begin position="26"/>
        <end position="88"/>
    </location>
</feature>